<dbReference type="SUPFAM" id="SSF49265">
    <property type="entry name" value="Fibronectin type III"/>
    <property type="match status" value="1"/>
</dbReference>
<dbReference type="InterPro" id="IPR036116">
    <property type="entry name" value="FN3_sf"/>
</dbReference>
<evidence type="ECO:0000313" key="1">
    <source>
        <dbReference type="EMBL" id="KAA9042123.1"/>
    </source>
</evidence>
<dbReference type="Gene3D" id="2.60.40.10">
    <property type="entry name" value="Immunoglobulins"/>
    <property type="match status" value="1"/>
</dbReference>
<accession>A0A5J5IP70</accession>
<dbReference type="AlphaFoldDB" id="A0A5J5IP70"/>
<keyword evidence="2" id="KW-1185">Reference proteome</keyword>
<dbReference type="EMBL" id="VYQF01000001">
    <property type="protein sequence ID" value="KAA9042123.1"/>
    <property type="molecule type" value="Genomic_DNA"/>
</dbReference>
<sequence>MRLQKICLSFRSYSDADFQTKAVFILTSMTGNPAFTDPIPTLAEVQTAVGNYSSALSAAAGLGLINVAQKNKARRELEALLQQLGMYVMYVANGDAAILTSSGYTLTKMPEPSYISNPGNVTLKNGVTSGELVDSVPKVNAARVYFHEICDTAPTETTTWTRYQSSKARFVFTGLTPGKQYWVRVAAVGTGEQIAYSTVATQFVQ</sequence>
<dbReference type="InterPro" id="IPR003961">
    <property type="entry name" value="FN3_dom"/>
</dbReference>
<gene>
    <name evidence="1" type="ORF">FW778_08925</name>
</gene>
<dbReference type="RefSeq" id="WP_150414252.1">
    <property type="nucleotide sequence ID" value="NZ_VYQF01000001.1"/>
</dbReference>
<reference evidence="1 2" key="1">
    <citation type="submission" date="2019-09" db="EMBL/GenBank/DDBJ databases">
        <title>Draft genome sequence of Ginsengibacter sp. BR5-29.</title>
        <authorList>
            <person name="Im W.-T."/>
        </authorList>
    </citation>
    <scope>NUCLEOTIDE SEQUENCE [LARGE SCALE GENOMIC DNA]</scope>
    <source>
        <strain evidence="1 2">BR5-29</strain>
    </source>
</reference>
<proteinExistence type="predicted"/>
<dbReference type="CDD" id="cd00063">
    <property type="entry name" value="FN3"/>
    <property type="match status" value="1"/>
</dbReference>
<protein>
    <submittedName>
        <fullName evidence="1">Fibronectin type III domain-containing protein</fullName>
    </submittedName>
</protein>
<name>A0A5J5IP70_9BACT</name>
<dbReference type="InterPro" id="IPR013783">
    <property type="entry name" value="Ig-like_fold"/>
</dbReference>
<organism evidence="1 2">
    <name type="scientific">Ginsengibacter hankyongi</name>
    <dbReference type="NCBI Taxonomy" id="2607284"/>
    <lineage>
        <taxon>Bacteria</taxon>
        <taxon>Pseudomonadati</taxon>
        <taxon>Bacteroidota</taxon>
        <taxon>Chitinophagia</taxon>
        <taxon>Chitinophagales</taxon>
        <taxon>Chitinophagaceae</taxon>
        <taxon>Ginsengibacter</taxon>
    </lineage>
</organism>
<comment type="caution">
    <text evidence="1">The sequence shown here is derived from an EMBL/GenBank/DDBJ whole genome shotgun (WGS) entry which is preliminary data.</text>
</comment>
<evidence type="ECO:0000313" key="2">
    <source>
        <dbReference type="Proteomes" id="UP000326903"/>
    </source>
</evidence>
<dbReference type="Proteomes" id="UP000326903">
    <property type="component" value="Unassembled WGS sequence"/>
</dbReference>